<feature type="compositionally biased region" description="Basic and acidic residues" evidence="2">
    <location>
        <begin position="542"/>
        <end position="554"/>
    </location>
</feature>
<gene>
    <name evidence="5" type="ORF">GGQ98_002570</name>
</gene>
<keyword evidence="3" id="KW-1133">Transmembrane helix</keyword>
<feature type="coiled-coil region" evidence="1">
    <location>
        <begin position="2"/>
        <end position="29"/>
    </location>
</feature>
<feature type="domain" description="Tape measure protein N-terminal" evidence="4">
    <location>
        <begin position="77"/>
        <end position="271"/>
    </location>
</feature>
<name>A0A7W7B4T9_9SPHN</name>
<organism evidence="5 6">
    <name type="scientific">Sphingosinicella soli</name>
    <dbReference type="NCBI Taxonomy" id="333708"/>
    <lineage>
        <taxon>Bacteria</taxon>
        <taxon>Pseudomonadati</taxon>
        <taxon>Pseudomonadota</taxon>
        <taxon>Alphaproteobacteria</taxon>
        <taxon>Sphingomonadales</taxon>
        <taxon>Sphingosinicellaceae</taxon>
        <taxon>Sphingosinicella</taxon>
    </lineage>
</organism>
<evidence type="ECO:0000256" key="1">
    <source>
        <dbReference type="SAM" id="Coils"/>
    </source>
</evidence>
<keyword evidence="1" id="KW-0175">Coiled coil</keyword>
<feature type="region of interest" description="Disordered" evidence="2">
    <location>
        <begin position="522"/>
        <end position="554"/>
    </location>
</feature>
<feature type="transmembrane region" description="Helical" evidence="3">
    <location>
        <begin position="292"/>
        <end position="313"/>
    </location>
</feature>
<dbReference type="InterPro" id="IPR013491">
    <property type="entry name" value="Tape_meas_N"/>
</dbReference>
<proteinExistence type="predicted"/>
<dbReference type="RefSeq" id="WP_184070086.1">
    <property type="nucleotide sequence ID" value="NZ_JACHNZ010000030.1"/>
</dbReference>
<protein>
    <submittedName>
        <fullName evidence="5">Tape measure domain-containing protein</fullName>
    </submittedName>
</protein>
<keyword evidence="6" id="KW-1185">Reference proteome</keyword>
<dbReference type="Proteomes" id="UP000566324">
    <property type="component" value="Unassembled WGS sequence"/>
</dbReference>
<evidence type="ECO:0000313" key="5">
    <source>
        <dbReference type="EMBL" id="MBB4632942.1"/>
    </source>
</evidence>
<dbReference type="EMBL" id="JACHNZ010000030">
    <property type="protein sequence ID" value="MBB4632942.1"/>
    <property type="molecule type" value="Genomic_DNA"/>
</dbReference>
<evidence type="ECO:0000256" key="3">
    <source>
        <dbReference type="SAM" id="Phobius"/>
    </source>
</evidence>
<feature type="compositionally biased region" description="Low complexity" evidence="2">
    <location>
        <begin position="525"/>
        <end position="539"/>
    </location>
</feature>
<accession>A0A7W7B4T9</accession>
<evidence type="ECO:0000256" key="2">
    <source>
        <dbReference type="SAM" id="MobiDB-lite"/>
    </source>
</evidence>
<keyword evidence="3" id="KW-0812">Transmembrane</keyword>
<feature type="transmembrane region" description="Helical" evidence="3">
    <location>
        <begin position="325"/>
        <end position="349"/>
    </location>
</feature>
<sequence length="920" mass="96309">MATETEQLVVSLEARIRDFERNFQRANRAANDNFGKIEGRARVSAKRLERSMADAATGMGNRLKGLAGSLAAAFSARELISLTDSYTRFQNSLRVAGVEGVNLKIVQDQLFASAQRYGVELETLGQLYGRASQAAVTLGASQSDLLKFTDNISAAVKVQGGSVQQASGALLQLSQALQSGTVRAEEFNSINEGLFPVLQAVAAGNDRFGGSVAKLRAEVMAGTVSSREFFEAFQAGAPMLEERAAKSVLTTSAAFQTLRNAMVQYFGEADKSNGSTAAFAEAIKMLADNLDIVIPAIVTLSTALGIGFVTNAARAAFAARGVGGALLGAFGGPVGIAITGITVALVGLASETAKTRAALDGVEAITSDAARALNDAKGKADNAATGVRGVGSEAAASETKVRSFAGAVGEAAQELYNLARARQAALISDLEAKRQEASVQYSELWGQTRRGLDARVKGDGSIRHQIFSADGWKADLTRLGRSLGVLEDPEAELQDGMTDLKDAMADYDAAIAEASRNLERFATNPRTPAATGGKPTGRTRTGKSDAERAAEAEKRLQERIQQATDDLRLQLRLADLRADGLDVQADKEQAIANIRGQFPELVNTENAALREQLALMEGLAIAAVDRAEAQRQAQEQKERQESYAGIIGDGQNFVRDQGNEMQAMGMAPEAASAFLHEQDMLNQAQQQGIELTAGQRAEIAQLAQGMAAAEAATTAFAQAQRNAAELSRFFGDSAVDALHGVITGTKSAKQFILDMTSALIKMALQSMLLGSGPMAGLFGGGGAGGIGAVIGGLLGFAEGGHIRGPGTSTSDSIPIMASNGEYVINAKATRENLPLLEAINSGKAPAFATGGRIGASMSNTYAPSVNVNVAGGQDARVARQIADAVGQALDSRRPDTFRRSEAQQLAKAQNAISRAGTRNN</sequence>
<evidence type="ECO:0000259" key="4">
    <source>
        <dbReference type="Pfam" id="PF20155"/>
    </source>
</evidence>
<evidence type="ECO:0000313" key="6">
    <source>
        <dbReference type="Proteomes" id="UP000566324"/>
    </source>
</evidence>
<comment type="caution">
    <text evidence="5">The sequence shown here is derived from an EMBL/GenBank/DDBJ whole genome shotgun (WGS) entry which is preliminary data.</text>
</comment>
<dbReference type="AlphaFoldDB" id="A0A7W7B4T9"/>
<dbReference type="Pfam" id="PF20155">
    <property type="entry name" value="TMP_3"/>
    <property type="match status" value="1"/>
</dbReference>
<keyword evidence="3" id="KW-0472">Membrane</keyword>
<dbReference type="NCBIfam" id="TIGR02675">
    <property type="entry name" value="tape_meas_nterm"/>
    <property type="match status" value="1"/>
</dbReference>
<reference evidence="5 6" key="1">
    <citation type="submission" date="2020-08" db="EMBL/GenBank/DDBJ databases">
        <title>Genomic Encyclopedia of Type Strains, Phase IV (KMG-IV): sequencing the most valuable type-strain genomes for metagenomic binning, comparative biology and taxonomic classification.</title>
        <authorList>
            <person name="Goeker M."/>
        </authorList>
    </citation>
    <scope>NUCLEOTIDE SEQUENCE [LARGE SCALE GENOMIC DNA]</scope>
    <source>
        <strain evidence="5 6">DSM 17328</strain>
    </source>
</reference>